<dbReference type="GO" id="GO:0051537">
    <property type="term" value="F:2 iron, 2 sulfur cluster binding"/>
    <property type="evidence" value="ECO:0007669"/>
    <property type="project" value="UniProtKB-KW"/>
</dbReference>
<name>A0A848HCF6_9BURK</name>
<evidence type="ECO:0000313" key="7">
    <source>
        <dbReference type="EMBL" id="NML47071.1"/>
    </source>
</evidence>
<keyword evidence="8" id="KW-1185">Reference proteome</keyword>
<evidence type="ECO:0000256" key="2">
    <source>
        <dbReference type="ARBA" id="ARBA00022723"/>
    </source>
</evidence>
<keyword evidence="2" id="KW-0479">Metal-binding</keyword>
<dbReference type="RefSeq" id="WP_169421373.1">
    <property type="nucleotide sequence ID" value="NZ_JABBFX010000003.1"/>
</dbReference>
<dbReference type="CDD" id="cd08878">
    <property type="entry name" value="RHO_alpha_C_DMO-like"/>
    <property type="match status" value="1"/>
</dbReference>
<evidence type="ECO:0000259" key="6">
    <source>
        <dbReference type="PROSITE" id="PS51296"/>
    </source>
</evidence>
<keyword evidence="3" id="KW-0560">Oxidoreductase</keyword>
<accession>A0A848HCF6</accession>
<dbReference type="Pfam" id="PF19112">
    <property type="entry name" value="VanA_C"/>
    <property type="match status" value="1"/>
</dbReference>
<dbReference type="PROSITE" id="PS51296">
    <property type="entry name" value="RIESKE"/>
    <property type="match status" value="1"/>
</dbReference>
<dbReference type="AlphaFoldDB" id="A0A848HCF6"/>
<evidence type="ECO:0000256" key="1">
    <source>
        <dbReference type="ARBA" id="ARBA00022714"/>
    </source>
</evidence>
<sequence length="347" mass="38486">MNFLRNVWYVAGWADEVPEGKLLARQVCGENLVLFRDGEGQPKALLDRCPHRFAPLSMGKLCDGGKSIQCGYHGLRFDGAGQCVHNPHGDGRIPVAAVVRSFPLVERWSLLWVWMGDAAKADPATIPAFPFLDPEHFVLGKDSMEIEANYALESDNILDLSHIQYLHPGSLGSGKAGEGKTVVTQEGNTVWSRRFIRDEVLPDFLYQAAGLPHGAPCDRWLDVRWDAPASMYLQADMGLAGRPREESMKNAQVHLFTPATETRTHYFYAMGLPKAIGPEAQEIANRNIAGLRLPFLHEDKPMVEAQQRALGSKGFWDLKPVLLDVDAPAVRARRVLEKLLAAEQAEV</sequence>
<organism evidence="7 8">
    <name type="scientific">Ramlibacter agri</name>
    <dbReference type="NCBI Taxonomy" id="2728837"/>
    <lineage>
        <taxon>Bacteria</taxon>
        <taxon>Pseudomonadati</taxon>
        <taxon>Pseudomonadota</taxon>
        <taxon>Betaproteobacteria</taxon>
        <taxon>Burkholderiales</taxon>
        <taxon>Comamonadaceae</taxon>
        <taxon>Ramlibacter</taxon>
    </lineage>
</organism>
<evidence type="ECO:0000256" key="4">
    <source>
        <dbReference type="ARBA" id="ARBA00023004"/>
    </source>
</evidence>
<dbReference type="InterPro" id="IPR050584">
    <property type="entry name" value="Cholesterol_7-desaturase"/>
</dbReference>
<dbReference type="Gene3D" id="2.102.10.10">
    <property type="entry name" value="Rieske [2Fe-2S] iron-sulphur domain"/>
    <property type="match status" value="1"/>
</dbReference>
<dbReference type="EMBL" id="JABBFX010000003">
    <property type="protein sequence ID" value="NML47071.1"/>
    <property type="molecule type" value="Genomic_DNA"/>
</dbReference>
<dbReference type="InterPro" id="IPR017941">
    <property type="entry name" value="Rieske_2Fe-2S"/>
</dbReference>
<dbReference type="Pfam" id="PF00355">
    <property type="entry name" value="Rieske"/>
    <property type="match status" value="1"/>
</dbReference>
<keyword evidence="1" id="KW-0001">2Fe-2S</keyword>
<dbReference type="Gene3D" id="3.90.380.10">
    <property type="entry name" value="Naphthalene 1,2-dioxygenase Alpha Subunit, Chain A, domain 1"/>
    <property type="match status" value="1"/>
</dbReference>
<comment type="caution">
    <text evidence="7">The sequence shown here is derived from an EMBL/GenBank/DDBJ whole genome shotgun (WGS) entry which is preliminary data.</text>
</comment>
<dbReference type="GO" id="GO:0051213">
    <property type="term" value="F:dioxygenase activity"/>
    <property type="evidence" value="ECO:0007669"/>
    <property type="project" value="UniProtKB-KW"/>
</dbReference>
<evidence type="ECO:0000256" key="3">
    <source>
        <dbReference type="ARBA" id="ARBA00023002"/>
    </source>
</evidence>
<proteinExistence type="predicted"/>
<dbReference type="PANTHER" id="PTHR21266:SF60">
    <property type="entry name" value="3-KETOSTEROID-9-ALPHA-MONOOXYGENASE, OXYGENASE COMPONENT"/>
    <property type="match status" value="1"/>
</dbReference>
<dbReference type="PANTHER" id="PTHR21266">
    <property type="entry name" value="IRON-SULFUR DOMAIN CONTAINING PROTEIN"/>
    <property type="match status" value="1"/>
</dbReference>
<dbReference type="Proteomes" id="UP000541185">
    <property type="component" value="Unassembled WGS sequence"/>
</dbReference>
<dbReference type="SUPFAM" id="SSF55961">
    <property type="entry name" value="Bet v1-like"/>
    <property type="match status" value="1"/>
</dbReference>
<keyword evidence="5" id="KW-0411">Iron-sulfur</keyword>
<dbReference type="InterPro" id="IPR044043">
    <property type="entry name" value="VanA_C_cat"/>
</dbReference>
<evidence type="ECO:0000256" key="5">
    <source>
        <dbReference type="ARBA" id="ARBA00023014"/>
    </source>
</evidence>
<keyword evidence="7" id="KW-0223">Dioxygenase</keyword>
<evidence type="ECO:0000313" key="8">
    <source>
        <dbReference type="Proteomes" id="UP000541185"/>
    </source>
</evidence>
<protein>
    <submittedName>
        <fullName evidence="7">Aromatic ring-hydroxylating dioxygenase subunit alpha</fullName>
    </submittedName>
</protein>
<dbReference type="SUPFAM" id="SSF50022">
    <property type="entry name" value="ISP domain"/>
    <property type="match status" value="1"/>
</dbReference>
<feature type="domain" description="Rieske" evidence="6">
    <location>
        <begin position="8"/>
        <end position="113"/>
    </location>
</feature>
<dbReference type="InterPro" id="IPR036922">
    <property type="entry name" value="Rieske_2Fe-2S_sf"/>
</dbReference>
<keyword evidence="4" id="KW-0408">Iron</keyword>
<reference evidence="7 8" key="1">
    <citation type="submission" date="2020-04" db="EMBL/GenBank/DDBJ databases">
        <title>Ramlibacter sp. G-1-2-2 isolated from soil.</title>
        <authorList>
            <person name="Dahal R.H."/>
        </authorList>
    </citation>
    <scope>NUCLEOTIDE SEQUENCE [LARGE SCALE GENOMIC DNA]</scope>
    <source>
        <strain evidence="7 8">G-1-2-2</strain>
    </source>
</reference>
<dbReference type="GO" id="GO:0046872">
    <property type="term" value="F:metal ion binding"/>
    <property type="evidence" value="ECO:0007669"/>
    <property type="project" value="UniProtKB-KW"/>
</dbReference>
<gene>
    <name evidence="7" type="ORF">HHL11_25220</name>
</gene>